<dbReference type="InterPro" id="IPR052929">
    <property type="entry name" value="RNase_H-like_EbsB-rel"/>
</dbReference>
<sequence length="440" mass="50964">MEPWLEDGIMRIPWIKNPIIDLELFVRDLIDFARRDWDHLKLEEHFFPDDIVKIKKRKHVVDLDDFYIWKHNKNGDFSVKSAYWLACEINRVEINSLAEVQPSINILKAQKALSGALGVTDQLRHRGMKLDGRCQVCGKDGESINHVLFECSVARKIWAMSHYPSPENGFDKGAVFSNFHHLLVNRDNKSWPINIRKSFPWILWRIWKNKNLLFFEGKSFDARQSVMKIQEDVDEWFLAQRKDRMVDLNVDTLNSSLGGLIASAAQVHYLPDPLPIWKPPLSGRLKCNVGMSWSTRNNLACSAWVLRDEWGRVLLHSRRSFTNVTNKEQAVFLSVLWAMESLISHRCTKVLFALHDVSLIGLILRPIAWPSFKYESTELMRCLGLFLEWSVVHELPLANRGAYLLAQSVTAECRLNSYVASSYPSWLYGLFEHERLASSV</sequence>
<evidence type="ECO:0000259" key="2">
    <source>
        <dbReference type="Pfam" id="PF13966"/>
    </source>
</evidence>
<dbReference type="InterPro" id="IPR002156">
    <property type="entry name" value="RNaseH_domain"/>
</dbReference>
<dbReference type="HOGENOM" id="CLU_000680_14_2_1"/>
<name>D7LNB5_ARALL</name>
<dbReference type="Proteomes" id="UP000008694">
    <property type="component" value="Unassembled WGS sequence"/>
</dbReference>
<dbReference type="eggNOG" id="KOG1075">
    <property type="taxonomic scope" value="Eukaryota"/>
</dbReference>
<evidence type="ECO:0000313" key="4">
    <source>
        <dbReference type="Proteomes" id="UP000008694"/>
    </source>
</evidence>
<evidence type="ECO:0000259" key="1">
    <source>
        <dbReference type="Pfam" id="PF13456"/>
    </source>
</evidence>
<dbReference type="PANTHER" id="PTHR47074:SF49">
    <property type="entry name" value="POLYNUCLEOTIDYL TRANSFERASE, RIBONUCLEASE H-LIKE SUPERFAMILY PROTEIN"/>
    <property type="match status" value="1"/>
</dbReference>
<dbReference type="PANTHER" id="PTHR47074">
    <property type="entry name" value="BNAC02G40300D PROTEIN"/>
    <property type="match status" value="1"/>
</dbReference>
<dbReference type="AlphaFoldDB" id="D7LNB5"/>
<dbReference type="InterPro" id="IPR026960">
    <property type="entry name" value="RVT-Znf"/>
</dbReference>
<evidence type="ECO:0000313" key="3">
    <source>
        <dbReference type="EMBL" id="EFH52088.1"/>
    </source>
</evidence>
<feature type="domain" description="Reverse transcriptase zinc-binding" evidence="2">
    <location>
        <begin position="77"/>
        <end position="158"/>
    </location>
</feature>
<organism evidence="4">
    <name type="scientific">Arabidopsis lyrata subsp. lyrata</name>
    <name type="common">Lyre-leaved rock-cress</name>
    <dbReference type="NCBI Taxonomy" id="81972"/>
    <lineage>
        <taxon>Eukaryota</taxon>
        <taxon>Viridiplantae</taxon>
        <taxon>Streptophyta</taxon>
        <taxon>Embryophyta</taxon>
        <taxon>Tracheophyta</taxon>
        <taxon>Spermatophyta</taxon>
        <taxon>Magnoliopsida</taxon>
        <taxon>eudicotyledons</taxon>
        <taxon>Gunneridae</taxon>
        <taxon>Pentapetalae</taxon>
        <taxon>rosids</taxon>
        <taxon>malvids</taxon>
        <taxon>Brassicales</taxon>
        <taxon>Brassicaceae</taxon>
        <taxon>Camelineae</taxon>
        <taxon>Arabidopsis</taxon>
    </lineage>
</organism>
<dbReference type="Gramene" id="Al_scaffold_0005_1532">
    <property type="protein sequence ID" value="Al_scaffold_0005_1532"/>
    <property type="gene ID" value="Al_scaffold_0005_1532"/>
</dbReference>
<feature type="domain" description="RNase H type-1" evidence="1">
    <location>
        <begin position="292"/>
        <end position="408"/>
    </location>
</feature>
<gene>
    <name evidence="3" type="ORF">ARALYDRAFT_665497</name>
</gene>
<reference evidence="4" key="1">
    <citation type="journal article" date="2011" name="Nat. Genet.">
        <title>The Arabidopsis lyrata genome sequence and the basis of rapid genome size change.</title>
        <authorList>
            <person name="Hu T.T."/>
            <person name="Pattyn P."/>
            <person name="Bakker E.G."/>
            <person name="Cao J."/>
            <person name="Cheng J.-F."/>
            <person name="Clark R.M."/>
            <person name="Fahlgren N."/>
            <person name="Fawcett J.A."/>
            <person name="Grimwood J."/>
            <person name="Gundlach H."/>
            <person name="Haberer G."/>
            <person name="Hollister J.D."/>
            <person name="Ossowski S."/>
            <person name="Ottilar R.P."/>
            <person name="Salamov A.A."/>
            <person name="Schneeberger K."/>
            <person name="Spannagl M."/>
            <person name="Wang X."/>
            <person name="Yang L."/>
            <person name="Nasrallah M.E."/>
            <person name="Bergelson J."/>
            <person name="Carrington J.C."/>
            <person name="Gaut B.S."/>
            <person name="Schmutz J."/>
            <person name="Mayer K.F.X."/>
            <person name="Van de Peer Y."/>
            <person name="Grigoriev I.V."/>
            <person name="Nordborg M."/>
            <person name="Weigel D."/>
            <person name="Guo Y.-L."/>
        </authorList>
    </citation>
    <scope>NUCLEOTIDE SEQUENCE [LARGE SCALE GENOMIC DNA]</scope>
    <source>
        <strain evidence="4">cv. MN47</strain>
    </source>
</reference>
<dbReference type="Pfam" id="PF13966">
    <property type="entry name" value="zf-RVT"/>
    <property type="match status" value="1"/>
</dbReference>
<dbReference type="GO" id="GO:0003676">
    <property type="term" value="F:nucleic acid binding"/>
    <property type="evidence" value="ECO:0007669"/>
    <property type="project" value="InterPro"/>
</dbReference>
<proteinExistence type="predicted"/>
<protein>
    <submittedName>
        <fullName evidence="3">Predicted protein</fullName>
    </submittedName>
</protein>
<keyword evidence="4" id="KW-1185">Reference proteome</keyword>
<dbReference type="GO" id="GO:0004523">
    <property type="term" value="F:RNA-DNA hybrid ribonuclease activity"/>
    <property type="evidence" value="ECO:0007669"/>
    <property type="project" value="InterPro"/>
</dbReference>
<dbReference type="EMBL" id="GL348717">
    <property type="protein sequence ID" value="EFH52088.1"/>
    <property type="molecule type" value="Genomic_DNA"/>
</dbReference>
<accession>D7LNB5</accession>
<dbReference type="Pfam" id="PF13456">
    <property type="entry name" value="RVT_3"/>
    <property type="match status" value="1"/>
</dbReference>